<sequence length="130" mass="14181">MTWVLLLYGSGGQAAGAASPATQQAPVVFPPGYSPPGYNPPQPGYEYVPNPQHNFYRPFEENYGGPTYLQRKAQAPYVTQYGEPVLEEWQYSGGYQGALDRGEIHYQPGTGYNPPLKSGGNERAGVVEHS</sequence>
<dbReference type="AlphaFoldDB" id="A0AA96GNR9"/>
<evidence type="ECO:0000313" key="3">
    <source>
        <dbReference type="Proteomes" id="UP001302494"/>
    </source>
</evidence>
<protein>
    <submittedName>
        <fullName evidence="2">Uncharacterized protein</fullName>
    </submittedName>
</protein>
<reference evidence="2 3" key="1">
    <citation type="submission" date="2023-01" db="EMBL/GenBank/DDBJ databases">
        <title>Cultivation and genomic characterization of new, ubiquitous marine nitrite-oxidizing bacteria from the Nitrospirales.</title>
        <authorList>
            <person name="Mueller A.J."/>
            <person name="Daebeler A."/>
            <person name="Herbold C.W."/>
            <person name="Kirkegaard R.H."/>
            <person name="Daims H."/>
        </authorList>
    </citation>
    <scope>NUCLEOTIDE SEQUENCE [LARGE SCALE GENOMIC DNA]</scope>
    <source>
        <strain evidence="2 3">DK</strain>
    </source>
</reference>
<dbReference type="Proteomes" id="UP001302494">
    <property type="component" value="Chromosome"/>
</dbReference>
<name>A0AA96GNR9_9BACT</name>
<feature type="region of interest" description="Disordered" evidence="1">
    <location>
        <begin position="32"/>
        <end position="51"/>
    </location>
</feature>
<keyword evidence="3" id="KW-1185">Reference proteome</keyword>
<proteinExistence type="predicted"/>
<organism evidence="2 3">
    <name type="scientific">Candidatus Nitrospira neomarina</name>
    <dbReference type="NCBI Taxonomy" id="3020899"/>
    <lineage>
        <taxon>Bacteria</taxon>
        <taxon>Pseudomonadati</taxon>
        <taxon>Nitrospirota</taxon>
        <taxon>Nitrospiria</taxon>
        <taxon>Nitrospirales</taxon>
        <taxon>Nitrospiraceae</taxon>
        <taxon>Nitrospira</taxon>
    </lineage>
</organism>
<gene>
    <name evidence="2" type="ORF">PQG83_14240</name>
</gene>
<dbReference type="EMBL" id="CP116968">
    <property type="protein sequence ID" value="WNM60911.1"/>
    <property type="molecule type" value="Genomic_DNA"/>
</dbReference>
<feature type="region of interest" description="Disordered" evidence="1">
    <location>
        <begin position="106"/>
        <end position="130"/>
    </location>
</feature>
<evidence type="ECO:0000313" key="2">
    <source>
        <dbReference type="EMBL" id="WNM60911.1"/>
    </source>
</evidence>
<accession>A0AA96GNR9</accession>
<feature type="compositionally biased region" description="Pro residues" evidence="1">
    <location>
        <begin position="32"/>
        <end position="43"/>
    </location>
</feature>
<dbReference type="KEGG" id="nneo:PQG83_14240"/>
<evidence type="ECO:0000256" key="1">
    <source>
        <dbReference type="SAM" id="MobiDB-lite"/>
    </source>
</evidence>
<dbReference type="RefSeq" id="WP_312742316.1">
    <property type="nucleotide sequence ID" value="NZ_CP116968.1"/>
</dbReference>